<evidence type="ECO:0000313" key="5">
    <source>
        <dbReference type="Proteomes" id="UP000321857"/>
    </source>
</evidence>
<dbReference type="InterPro" id="IPR029063">
    <property type="entry name" value="SAM-dependent_MTases_sf"/>
</dbReference>
<feature type="region of interest" description="Disordered" evidence="3">
    <location>
        <begin position="980"/>
        <end position="1009"/>
    </location>
</feature>
<proteinExistence type="predicted"/>
<dbReference type="GO" id="GO:0003676">
    <property type="term" value="F:nucleic acid binding"/>
    <property type="evidence" value="ECO:0007669"/>
    <property type="project" value="InterPro"/>
</dbReference>
<dbReference type="KEGG" id="sxa:FMM02_01185"/>
<dbReference type="RefSeq" id="WP_147493153.1">
    <property type="nucleotide sequence ID" value="NZ_CP041659.1"/>
</dbReference>
<keyword evidence="1" id="KW-0489">Methyltransferase</keyword>
<reference evidence="4 5" key="1">
    <citation type="submission" date="2019-07" db="EMBL/GenBank/DDBJ databases">
        <title>Sphingomonas AE3 Genome sequencing and assembly.</title>
        <authorList>
            <person name="Kim H."/>
        </authorList>
    </citation>
    <scope>NUCLEOTIDE SEQUENCE [LARGE SCALE GENOMIC DNA]</scope>
    <source>
        <strain evidence="4 5">AE3</strain>
    </source>
</reference>
<dbReference type="GO" id="GO:0009007">
    <property type="term" value="F:site-specific DNA-methyltransferase (adenine-specific) activity"/>
    <property type="evidence" value="ECO:0007669"/>
    <property type="project" value="UniProtKB-EC"/>
</dbReference>
<sequence>MAGTIEIVLNEHLSGLLRAKRAEWSKPGTVRCENTGVLEASGLRPDIVVAHDPKFPVAIETELAPASTVEADAKSRVGQKYKPTGGTIYSAIALKLPDKYRKLSGAEIAAAFAVETQFSYCILYGENQAETQRWPEAGFVVGTLDDLAFAISTARASPHLIEEASALLQQGATVLASLLEAGTPSHPGMAEKFANCLKQDANIQSFRMAATIIINAFVFQEKLAGGVGELSSVSSIYEFDSTPGKLEVIAAWQQILEINYWPIFGIASDLLRFIPGEVWKSFIDEALRTADQLVSLNLGGNPDLIGTVFQKLISDRRFLATFYTAPSSAALLSRLVIPQLPRTVEEALPEGVGNLRIADFACGTGSLLSAAYGEVRRVVEQNGYDSAAVHKCLMEEAIVGCDVVPSATHITASQLSSAHPEAQYNHTKILTLPFGVGTGGAVSLGAVDLLEKQGALSTIAISASQAGASGEKIVDPWLTVGGASVHDQDFDFVLMNPPFTRLTGGGGKTKQTTRPLFAAFGTTTTDQEQMSKRAGKLTSDTVYHANAGAGSLFAEIAHRKIKYGGRVGLILQLAAFSGASWEACRKLWGKAYKDIIMLSIARGRPKETAFSADTGTPEAMIVMTRGAPDDRLTSVSLLRRPTSILEGAEVANEILRLRASGVLSRLEDGPLGGTPIYLGDEKVGEAITAPKPESGTWSLFRIKDHSVAQTAFHLTLGKLWLPGMLAADVISLSICQMKKVGKAGPYHLDVSGSTTSGGAPRGPFKIARTRSPQSVSYPILAAHDEKRERTLVIDGDSEGLVRTSPDPIVREKISARLENIWNQRSSIHIATDLQFNSNALVAAVTSREAVGGRAWPSVVLHDKLHTNVISLWLNSTFGILSYWWIANKGQAGRGSVTTSRLESLAILDPTSLASEQLASADVFFDGIKASKLMDVHELAVDPVRAQIDDFIINLLVSGDARVTVRQALQTLRNKLAEEPSICGGRRVGEPDEGSDEEEEFSGVDEAVDA</sequence>
<dbReference type="Gene3D" id="3.40.50.150">
    <property type="entry name" value="Vaccinia Virus protein VP39"/>
    <property type="match status" value="1"/>
</dbReference>
<dbReference type="GO" id="GO:0032259">
    <property type="term" value="P:methylation"/>
    <property type="evidence" value="ECO:0007669"/>
    <property type="project" value="UniProtKB-KW"/>
</dbReference>
<accession>A0A516IP52</accession>
<dbReference type="OrthoDB" id="9806213at2"/>
<organism evidence="4 5">
    <name type="scientific">Sphingomonas xanthus</name>
    <dbReference type="NCBI Taxonomy" id="2594473"/>
    <lineage>
        <taxon>Bacteria</taxon>
        <taxon>Pseudomonadati</taxon>
        <taxon>Pseudomonadota</taxon>
        <taxon>Alphaproteobacteria</taxon>
        <taxon>Sphingomonadales</taxon>
        <taxon>Sphingomonadaceae</taxon>
        <taxon>Sphingomonas</taxon>
    </lineage>
</organism>
<evidence type="ECO:0000256" key="3">
    <source>
        <dbReference type="SAM" id="MobiDB-lite"/>
    </source>
</evidence>
<evidence type="ECO:0000256" key="2">
    <source>
        <dbReference type="ARBA" id="ARBA00022679"/>
    </source>
</evidence>
<dbReference type="PRINTS" id="PR00507">
    <property type="entry name" value="N12N6MTFRASE"/>
</dbReference>
<dbReference type="InterPro" id="IPR002052">
    <property type="entry name" value="DNA_methylase_N6_adenine_CS"/>
</dbReference>
<dbReference type="Proteomes" id="UP000321857">
    <property type="component" value="Chromosome"/>
</dbReference>
<keyword evidence="2" id="KW-0808">Transferase</keyword>
<dbReference type="SUPFAM" id="SSF53335">
    <property type="entry name" value="S-adenosyl-L-methionine-dependent methyltransferases"/>
    <property type="match status" value="1"/>
</dbReference>
<dbReference type="InterPro" id="IPR050953">
    <property type="entry name" value="N4_N6_ade-DNA_methylase"/>
</dbReference>
<dbReference type="EMBL" id="CP041659">
    <property type="protein sequence ID" value="QDP18691.1"/>
    <property type="molecule type" value="Genomic_DNA"/>
</dbReference>
<keyword evidence="5" id="KW-1185">Reference proteome</keyword>
<evidence type="ECO:0008006" key="6">
    <source>
        <dbReference type="Google" id="ProtNLM"/>
    </source>
</evidence>
<protein>
    <recommendedName>
        <fullName evidence="6">Site-specific DNA-methyltransferase (adenine-specific)</fullName>
    </recommendedName>
</protein>
<dbReference type="PANTHER" id="PTHR33841">
    <property type="entry name" value="DNA METHYLTRANSFERASE YEEA-RELATED"/>
    <property type="match status" value="1"/>
</dbReference>
<name>A0A516IP52_9SPHN</name>
<evidence type="ECO:0000256" key="1">
    <source>
        <dbReference type="ARBA" id="ARBA00022603"/>
    </source>
</evidence>
<gene>
    <name evidence="4" type="ORF">FMM02_01185</name>
</gene>
<feature type="compositionally biased region" description="Acidic residues" evidence="3">
    <location>
        <begin position="990"/>
        <end position="1009"/>
    </location>
</feature>
<evidence type="ECO:0000313" key="4">
    <source>
        <dbReference type="EMBL" id="QDP18691.1"/>
    </source>
</evidence>
<dbReference type="PANTHER" id="PTHR33841:SF4">
    <property type="entry name" value="RESTRICTION MODIFICATION SYSTEM DNA SPECIFICITY DOMAIN"/>
    <property type="match status" value="1"/>
</dbReference>
<dbReference type="AlphaFoldDB" id="A0A516IP52"/>
<dbReference type="PROSITE" id="PS00092">
    <property type="entry name" value="N6_MTASE"/>
    <property type="match status" value="1"/>
</dbReference>